<reference evidence="5" key="1">
    <citation type="submission" date="2018-06" db="EMBL/GenBank/DDBJ databases">
        <authorList>
            <person name="Guldener U."/>
        </authorList>
    </citation>
    <scope>NUCLEOTIDE SEQUENCE [LARGE SCALE GENOMIC DNA]</scope>
    <source>
        <strain evidence="5">UTAD17</strain>
    </source>
</reference>
<gene>
    <name evidence="4" type="ORF">SCODWIG_00809</name>
</gene>
<dbReference type="InterPro" id="IPR036859">
    <property type="entry name" value="CAP-Gly_dom_sf"/>
</dbReference>
<sequence length="397" mass="45588">MEVYKSYINSIINIPNIGRGKLKYIGQVENKQGIFCGFDLLGPNLGKNDGSFNGKKYFDVEYVKSGLFVQFIKIQPLLDQQNQHYSLNNNSVNRGFSTPNRNSNGANPTTTSSSRSSSVIKTSNINNIGNNNNNPTVPSFDEKYYQNEILKYQTLLNDQSVILEEIQPCIDQYEKRLTELETENKLLKETLASERSNSKEQKDMLENEHEQLMSLVDSLHVQIKSIQESQIQIQDKDGDEDFMKYKQEQELYKKKWEKERDSLQMHINSLNTEYTNLNKELLENEQKYKAEIEDLTKKLNSLNSGNKHNSNSTNVDTTEVSNTKYIDTVENIQNMNKHEKQYNTASTAIIQSPFPKTPITSTNNNKKDLPTASVSDRPMWCALCERTGHESIDCPFE</sequence>
<dbReference type="EMBL" id="UFAJ01000082">
    <property type="protein sequence ID" value="SSD59048.1"/>
    <property type="molecule type" value="Genomic_DNA"/>
</dbReference>
<evidence type="ECO:0000313" key="5">
    <source>
        <dbReference type="Proteomes" id="UP000262825"/>
    </source>
</evidence>
<dbReference type="Pfam" id="PF01302">
    <property type="entry name" value="CAP_GLY"/>
    <property type="match status" value="1"/>
</dbReference>
<keyword evidence="1" id="KW-0175">Coiled coil</keyword>
<protein>
    <recommendedName>
        <fullName evidence="3">CAP-Gly domain-containing protein</fullName>
    </recommendedName>
</protein>
<dbReference type="OrthoDB" id="2130750at2759"/>
<dbReference type="SMART" id="SM01052">
    <property type="entry name" value="CAP_GLY"/>
    <property type="match status" value="1"/>
</dbReference>
<feature type="compositionally biased region" description="Polar residues" evidence="2">
    <location>
        <begin position="88"/>
        <end position="108"/>
    </location>
</feature>
<feature type="coiled-coil region" evidence="1">
    <location>
        <begin position="253"/>
        <end position="305"/>
    </location>
</feature>
<feature type="compositionally biased region" description="Low complexity" evidence="2">
    <location>
        <begin position="109"/>
        <end position="134"/>
    </location>
</feature>
<dbReference type="PROSITE" id="PS50245">
    <property type="entry name" value="CAP_GLY_2"/>
    <property type="match status" value="1"/>
</dbReference>
<evidence type="ECO:0000313" key="4">
    <source>
        <dbReference type="EMBL" id="SSD59048.1"/>
    </source>
</evidence>
<dbReference type="Proteomes" id="UP000262825">
    <property type="component" value="Unassembled WGS sequence"/>
</dbReference>
<dbReference type="VEuPathDB" id="FungiDB:SCODWIG_00809"/>
<organism evidence="4 5">
    <name type="scientific">Saccharomycodes ludwigii</name>
    <dbReference type="NCBI Taxonomy" id="36035"/>
    <lineage>
        <taxon>Eukaryota</taxon>
        <taxon>Fungi</taxon>
        <taxon>Dikarya</taxon>
        <taxon>Ascomycota</taxon>
        <taxon>Saccharomycotina</taxon>
        <taxon>Saccharomycetes</taxon>
        <taxon>Saccharomycodales</taxon>
        <taxon>Saccharomycodaceae</taxon>
        <taxon>Saccharomycodes</taxon>
    </lineage>
</organism>
<keyword evidence="5" id="KW-1185">Reference proteome</keyword>
<feature type="domain" description="CAP-Gly" evidence="3">
    <location>
        <begin position="26"/>
        <end position="70"/>
    </location>
</feature>
<dbReference type="InterPro" id="IPR000938">
    <property type="entry name" value="CAP-Gly_domain"/>
</dbReference>
<evidence type="ECO:0000256" key="2">
    <source>
        <dbReference type="SAM" id="MobiDB-lite"/>
    </source>
</evidence>
<feature type="coiled-coil region" evidence="1">
    <location>
        <begin position="170"/>
        <end position="222"/>
    </location>
</feature>
<evidence type="ECO:0000259" key="3">
    <source>
        <dbReference type="PROSITE" id="PS50245"/>
    </source>
</evidence>
<dbReference type="SUPFAM" id="SSF74924">
    <property type="entry name" value="Cap-Gly domain"/>
    <property type="match status" value="1"/>
</dbReference>
<evidence type="ECO:0000256" key="1">
    <source>
        <dbReference type="SAM" id="Coils"/>
    </source>
</evidence>
<name>A0A376B2Y7_9ASCO</name>
<dbReference type="AlphaFoldDB" id="A0A376B2Y7"/>
<accession>A0A376B2Y7</accession>
<dbReference type="Gene3D" id="2.30.30.190">
    <property type="entry name" value="CAP Gly-rich-like domain"/>
    <property type="match status" value="1"/>
</dbReference>
<feature type="region of interest" description="Disordered" evidence="2">
    <location>
        <begin position="88"/>
        <end position="139"/>
    </location>
</feature>
<proteinExistence type="predicted"/>